<evidence type="ECO:0000313" key="2">
    <source>
        <dbReference type="EMBL" id="KAK9396510.1"/>
    </source>
</evidence>
<sequence length="13" mass="1646">MTQPVYKEPRPNW</sequence>
<evidence type="ECO:0000313" key="3">
    <source>
        <dbReference type="EMBL" id="KAK9403508.1"/>
    </source>
</evidence>
<proteinExistence type="predicted"/>
<dbReference type="EMBL" id="JAOTOJ010000003">
    <property type="protein sequence ID" value="KAK9404817.1"/>
    <property type="molecule type" value="Genomic_DNA"/>
</dbReference>
<name>A0AAW1BR01_CROAD</name>
<dbReference type="EMBL" id="JAOTOJ010000008">
    <property type="protein sequence ID" value="KAK9396510.1"/>
    <property type="molecule type" value="Genomic_DNA"/>
</dbReference>
<dbReference type="EMBL" id="JAOTOJ010000003">
    <property type="protein sequence ID" value="KAK9403508.1"/>
    <property type="molecule type" value="Genomic_DNA"/>
</dbReference>
<dbReference type="EMBL" id="JAOTOJ010000003">
    <property type="protein sequence ID" value="KAK9404579.1"/>
    <property type="molecule type" value="Genomic_DNA"/>
</dbReference>
<gene>
    <name evidence="3" type="ORF">NXF25_008335</name>
    <name evidence="4" type="ORF">NXF25_009406</name>
    <name evidence="5" type="ORF">NXF25_009644</name>
    <name evidence="1" type="ORF">NXF25_018922</name>
    <name evidence="2" type="ORF">NXF25_019871</name>
</gene>
<dbReference type="Proteomes" id="UP001474421">
    <property type="component" value="Unassembled WGS sequence"/>
</dbReference>
<evidence type="ECO:0000313" key="1">
    <source>
        <dbReference type="EMBL" id="KAK9395561.1"/>
    </source>
</evidence>
<organism evidence="4 6">
    <name type="scientific">Crotalus adamanteus</name>
    <name type="common">Eastern diamondback rattlesnake</name>
    <dbReference type="NCBI Taxonomy" id="8729"/>
    <lineage>
        <taxon>Eukaryota</taxon>
        <taxon>Metazoa</taxon>
        <taxon>Chordata</taxon>
        <taxon>Craniata</taxon>
        <taxon>Vertebrata</taxon>
        <taxon>Euteleostomi</taxon>
        <taxon>Lepidosauria</taxon>
        <taxon>Squamata</taxon>
        <taxon>Bifurcata</taxon>
        <taxon>Unidentata</taxon>
        <taxon>Episquamata</taxon>
        <taxon>Toxicofera</taxon>
        <taxon>Serpentes</taxon>
        <taxon>Colubroidea</taxon>
        <taxon>Viperidae</taxon>
        <taxon>Crotalinae</taxon>
        <taxon>Crotalus</taxon>
    </lineage>
</organism>
<reference evidence="4 6" key="2">
    <citation type="journal article" date="2024" name="Proc. Natl. Acad. Sci. U.S.A.">
        <title>The genetic regulatory architecture and epigenomic basis for age-related changes in rattlesnake venom.</title>
        <authorList>
            <person name="Hogan M.P."/>
            <person name="Holding M.L."/>
            <person name="Nystrom G.S."/>
            <person name="Colston T.J."/>
            <person name="Bartlett D.A."/>
            <person name="Mason A.J."/>
            <person name="Ellsworth S.A."/>
            <person name="Rautsaw R.M."/>
            <person name="Lawrence K.C."/>
            <person name="Strickland J.L."/>
            <person name="He B."/>
            <person name="Fraser P."/>
            <person name="Margres M.J."/>
            <person name="Gilbert D.M."/>
            <person name="Gibbs H.L."/>
            <person name="Parkinson C.L."/>
            <person name="Rokyta D.R."/>
        </authorList>
    </citation>
    <scope>NUCLEOTIDE SEQUENCE [LARGE SCALE GENOMIC DNA]</scope>
    <source>
        <strain evidence="4">DRR0105</strain>
    </source>
</reference>
<keyword evidence="6" id="KW-1185">Reference proteome</keyword>
<reference evidence="4" key="1">
    <citation type="submission" date="2022-09" db="EMBL/GenBank/DDBJ databases">
        <authorList>
            <person name="Hogan M.P."/>
            <person name="Rokyta D.R."/>
        </authorList>
    </citation>
    <scope>NUCLEOTIDE SEQUENCE</scope>
    <source>
        <strain evidence="4">DRR0105</strain>
        <tissue evidence="4">Blood</tissue>
    </source>
</reference>
<comment type="caution">
    <text evidence="4">The sequence shown here is derived from an EMBL/GenBank/DDBJ whole genome shotgun (WGS) entry which is preliminary data.</text>
</comment>
<evidence type="ECO:0000313" key="4">
    <source>
        <dbReference type="EMBL" id="KAK9404579.1"/>
    </source>
</evidence>
<evidence type="ECO:0000313" key="6">
    <source>
        <dbReference type="Proteomes" id="UP001474421"/>
    </source>
</evidence>
<accession>A0AAW1BR01</accession>
<evidence type="ECO:0000313" key="5">
    <source>
        <dbReference type="EMBL" id="KAK9404817.1"/>
    </source>
</evidence>
<dbReference type="EMBL" id="JAOTOJ010000009">
    <property type="protein sequence ID" value="KAK9395561.1"/>
    <property type="molecule type" value="Genomic_DNA"/>
</dbReference>
<protein>
    <submittedName>
        <fullName evidence="4">Uncharacterized protein</fullName>
    </submittedName>
</protein>